<evidence type="ECO:0000256" key="8">
    <source>
        <dbReference type="ARBA" id="ARBA00022801"/>
    </source>
</evidence>
<dbReference type="GO" id="GO:0016787">
    <property type="term" value="F:hydrolase activity"/>
    <property type="evidence" value="ECO:0007669"/>
    <property type="project" value="UniProtKB-KW"/>
</dbReference>
<dbReference type="AlphaFoldDB" id="A0A075H9F2"/>
<dbReference type="InterPro" id="IPR038069">
    <property type="entry name" value="Pelota/DOM34_N"/>
</dbReference>
<dbReference type="Gene3D" id="3.30.1330.30">
    <property type="match status" value="1"/>
</dbReference>
<keyword evidence="6 9" id="KW-0479">Metal-binding</keyword>
<keyword evidence="8 9" id="KW-0378">Hydrolase</keyword>
<keyword evidence="5 9" id="KW-0540">Nuclease</keyword>
<keyword evidence="4 9" id="KW-0963">Cytoplasm</keyword>
<dbReference type="InterPro" id="IPR005142">
    <property type="entry name" value="eRF1_3"/>
</dbReference>
<comment type="cofactor">
    <cofactor evidence="1 9">
        <name>a divalent metal cation</name>
        <dbReference type="ChEBI" id="CHEBI:60240"/>
    </cofactor>
</comment>
<dbReference type="GO" id="GO:0070966">
    <property type="term" value="P:nuclear-transcribed mRNA catabolic process, no-go decay"/>
    <property type="evidence" value="ECO:0007669"/>
    <property type="project" value="InterPro"/>
</dbReference>
<dbReference type="GO" id="GO:0032790">
    <property type="term" value="P:ribosome disassembly"/>
    <property type="evidence" value="ECO:0007669"/>
    <property type="project" value="TreeGrafter"/>
</dbReference>
<comment type="function">
    <text evidence="9">May function in recognizing stalled ribosomes, interact with stem-loop structures in stalled mRNA molecules, and effect endonucleolytic cleavage of the mRNA. May play a role in the release non-functional ribosomes and degradation of damaged mRNAs. Has endoribonuclease activity.</text>
</comment>
<dbReference type="Gene3D" id="3.30.420.60">
    <property type="entry name" value="eRF1 domain 2"/>
    <property type="match status" value="1"/>
</dbReference>
<sequence>MLTKIIDENSISCVPEDSDDLIILRRVIKRGDKIVGETVRVVKQEKDFARPDKGERIKIRLSLEVEKISLDNVLDRMRVGGIIKESNNESVPHGSHHSFIIKIDQPFNLLKKKWTPVEKKLVTASDHNLTFILIAIDTSDCGIGKLKGTHMHIVPNIYSGSSGKQYKSNFKIENFFEEISKALVPVVKANYQLVVFGPGETKKKFVNFLAKTQIGKNHEIKMIEGVDSSGEDGIHIFTKSQSMKEIISNSKLAKVSDIIDQVMFLANKKSRKFTMGLEETRKANEYGAIDSLVFSEKAIQSHDEQEIINFLNDVEAKGSKVYSVDETTDAGLRVTGLGGIISILRFAVEAS</sequence>
<dbReference type="GO" id="GO:0070481">
    <property type="term" value="P:nuclear-transcribed mRNA catabolic process, non-stop decay"/>
    <property type="evidence" value="ECO:0007669"/>
    <property type="project" value="InterPro"/>
</dbReference>
<evidence type="ECO:0000256" key="6">
    <source>
        <dbReference type="ARBA" id="ARBA00022723"/>
    </source>
</evidence>
<dbReference type="GO" id="GO:0046872">
    <property type="term" value="F:metal ion binding"/>
    <property type="evidence" value="ECO:0007669"/>
    <property type="project" value="UniProtKB-UniRule"/>
</dbReference>
<evidence type="ECO:0000256" key="3">
    <source>
        <dbReference type="ARBA" id="ARBA00009504"/>
    </source>
</evidence>
<evidence type="ECO:0000256" key="7">
    <source>
        <dbReference type="ARBA" id="ARBA00022759"/>
    </source>
</evidence>
<dbReference type="PANTHER" id="PTHR10853:SF0">
    <property type="entry name" value="PROTEIN PELOTA HOMOLOG"/>
    <property type="match status" value="1"/>
</dbReference>
<feature type="domain" description="eRF1/Pelota-like N-terminal" evidence="10">
    <location>
        <begin position="3"/>
        <end position="126"/>
    </location>
</feature>
<dbReference type="InterPro" id="IPR042226">
    <property type="entry name" value="eFR1_2_sf"/>
</dbReference>
<dbReference type="SUPFAM" id="SSF53137">
    <property type="entry name" value="Translational machinery components"/>
    <property type="match status" value="1"/>
</dbReference>
<evidence type="ECO:0000259" key="10">
    <source>
        <dbReference type="SMART" id="SM01194"/>
    </source>
</evidence>
<gene>
    <name evidence="11" type="primary">DOM34</name>
    <name evidence="9 11" type="synonym">pelA</name>
    <name evidence="11" type="synonym">PELO</name>
</gene>
<evidence type="ECO:0000313" key="11">
    <source>
        <dbReference type="EMBL" id="AIF13186.1"/>
    </source>
</evidence>
<dbReference type="SUPFAM" id="SSF55315">
    <property type="entry name" value="L30e-like"/>
    <property type="match status" value="1"/>
</dbReference>
<comment type="subcellular location">
    <subcellularLocation>
        <location evidence="2 9">Cytoplasm</location>
    </subcellularLocation>
</comment>
<comment type="domain">
    <text evidence="9">The N-terminal domain has the RNA-binding Sm fold. It harbors the endoribonuclease activity.</text>
</comment>
<dbReference type="InterPro" id="IPR023521">
    <property type="entry name" value="Pelota_arc"/>
</dbReference>
<proteinExistence type="inferred from homology"/>
<dbReference type="EMBL" id="KF900966">
    <property type="protein sequence ID" value="AIF13186.1"/>
    <property type="molecule type" value="Genomic_DNA"/>
</dbReference>
<dbReference type="Pfam" id="PF26356">
    <property type="entry name" value="Pelota_N"/>
    <property type="match status" value="1"/>
</dbReference>
<dbReference type="InterPro" id="IPR005140">
    <property type="entry name" value="eRF1_Pelota-like_N"/>
</dbReference>
<dbReference type="PANTHER" id="PTHR10853">
    <property type="entry name" value="PELOTA"/>
    <property type="match status" value="1"/>
</dbReference>
<dbReference type="GO" id="GO:0005737">
    <property type="term" value="C:cytoplasm"/>
    <property type="evidence" value="ECO:0007669"/>
    <property type="project" value="UniProtKB-SubCell"/>
</dbReference>
<dbReference type="Pfam" id="PF03465">
    <property type="entry name" value="eRF1_3"/>
    <property type="match status" value="1"/>
</dbReference>
<organism evidence="11">
    <name type="scientific">uncultured marine thaumarchaeote KM3_60_F11</name>
    <dbReference type="NCBI Taxonomy" id="1456212"/>
    <lineage>
        <taxon>Archaea</taxon>
        <taxon>Nitrososphaerota</taxon>
        <taxon>environmental samples</taxon>
    </lineage>
</organism>
<dbReference type="HAMAP" id="MF_01853">
    <property type="entry name" value="PelO"/>
    <property type="match status" value="1"/>
</dbReference>
<protein>
    <recommendedName>
        <fullName evidence="9">Protein pelota homolog</fullName>
        <ecNumber evidence="9">3.1.-.-</ecNumber>
    </recommendedName>
</protein>
<dbReference type="GO" id="GO:0070651">
    <property type="term" value="P:nonfunctional rRNA decay"/>
    <property type="evidence" value="ECO:0007669"/>
    <property type="project" value="TreeGrafter"/>
</dbReference>
<dbReference type="SMART" id="SM01194">
    <property type="entry name" value="eRF1_1"/>
    <property type="match status" value="1"/>
</dbReference>
<dbReference type="SUPFAM" id="SSF159065">
    <property type="entry name" value="Dom34/Pelota N-terminal domain-like"/>
    <property type="match status" value="1"/>
</dbReference>
<evidence type="ECO:0000256" key="9">
    <source>
        <dbReference type="HAMAP-Rule" id="MF_01853"/>
    </source>
</evidence>
<comment type="subunit">
    <text evidence="9">Monomer.</text>
</comment>
<evidence type="ECO:0000256" key="1">
    <source>
        <dbReference type="ARBA" id="ARBA00001968"/>
    </source>
</evidence>
<dbReference type="GO" id="GO:0004519">
    <property type="term" value="F:endonuclease activity"/>
    <property type="evidence" value="ECO:0007669"/>
    <property type="project" value="UniProtKB-UniRule"/>
</dbReference>
<comment type="similarity">
    <text evidence="3 9">Belongs to the eukaryotic release factor 1 family. Pelota subfamily.</text>
</comment>
<evidence type="ECO:0000256" key="5">
    <source>
        <dbReference type="ARBA" id="ARBA00022722"/>
    </source>
</evidence>
<dbReference type="Gene3D" id="2.30.30.870">
    <property type="entry name" value="Pelota, domain A"/>
    <property type="match status" value="1"/>
</dbReference>
<dbReference type="GO" id="GO:0071025">
    <property type="term" value="P:RNA surveillance"/>
    <property type="evidence" value="ECO:0007669"/>
    <property type="project" value="InterPro"/>
</dbReference>
<reference evidence="11" key="1">
    <citation type="journal article" date="2014" name="Genome Biol. Evol.">
        <title>Pangenome evidence for extensive interdomain horizontal transfer affecting lineage core and shell genes in uncultured planktonic thaumarchaeota and euryarchaeota.</title>
        <authorList>
            <person name="Deschamps P."/>
            <person name="Zivanovic Y."/>
            <person name="Moreira D."/>
            <person name="Rodriguez-Valera F."/>
            <person name="Lopez-Garcia P."/>
        </authorList>
    </citation>
    <scope>NUCLEOTIDE SEQUENCE</scope>
</reference>
<evidence type="ECO:0000256" key="4">
    <source>
        <dbReference type="ARBA" id="ARBA00022490"/>
    </source>
</evidence>
<dbReference type="InterPro" id="IPR029064">
    <property type="entry name" value="Ribosomal_eL30-like_sf"/>
</dbReference>
<dbReference type="InterPro" id="IPR004405">
    <property type="entry name" value="TF_pelota"/>
</dbReference>
<accession>A0A075H9F2</accession>
<evidence type="ECO:0000256" key="2">
    <source>
        <dbReference type="ARBA" id="ARBA00004496"/>
    </source>
</evidence>
<keyword evidence="7 9" id="KW-0255">Endonuclease</keyword>
<dbReference type="EC" id="3.1.-.-" evidence="9"/>
<dbReference type="InterPro" id="IPR058547">
    <property type="entry name" value="Pelota_N"/>
</dbReference>
<name>A0A075H9F2_9ARCH</name>